<feature type="domain" description="MucB/RseB C-terminal" evidence="8">
    <location>
        <begin position="218"/>
        <end position="307"/>
    </location>
</feature>
<dbReference type="GO" id="GO:0032885">
    <property type="term" value="P:regulation of polysaccharide biosynthetic process"/>
    <property type="evidence" value="ECO:0007669"/>
    <property type="project" value="TreeGrafter"/>
</dbReference>
<evidence type="ECO:0000256" key="1">
    <source>
        <dbReference type="ARBA" id="ARBA00004418"/>
    </source>
</evidence>
<dbReference type="Pfam" id="PF17188">
    <property type="entry name" value="MucB_RseB_C"/>
    <property type="match status" value="1"/>
</dbReference>
<evidence type="ECO:0000256" key="3">
    <source>
        <dbReference type="ARBA" id="ARBA00022729"/>
    </source>
</evidence>
<proteinExistence type="inferred from homology"/>
<dbReference type="PIRSF" id="PIRSF005427">
    <property type="entry name" value="RseB"/>
    <property type="match status" value="1"/>
</dbReference>
<accession>A0A4R1BPH7</accession>
<dbReference type="InterPro" id="IPR038484">
    <property type="entry name" value="MucB/RseB_C_sf"/>
</dbReference>
<organism evidence="9 10">
    <name type="scientific">Parasulfuritortus cantonensis</name>
    <dbReference type="NCBI Taxonomy" id="2528202"/>
    <lineage>
        <taxon>Bacteria</taxon>
        <taxon>Pseudomonadati</taxon>
        <taxon>Pseudomonadota</taxon>
        <taxon>Betaproteobacteria</taxon>
        <taxon>Nitrosomonadales</taxon>
        <taxon>Thiobacillaceae</taxon>
        <taxon>Parasulfuritortus</taxon>
    </lineage>
</organism>
<evidence type="ECO:0000256" key="2">
    <source>
        <dbReference type="ARBA" id="ARBA00008150"/>
    </source>
</evidence>
<comment type="caution">
    <text evidence="9">The sequence shown here is derived from an EMBL/GenBank/DDBJ whole genome shotgun (WGS) entry which is preliminary data.</text>
</comment>
<dbReference type="GO" id="GO:0030288">
    <property type="term" value="C:outer membrane-bounded periplasmic space"/>
    <property type="evidence" value="ECO:0007669"/>
    <property type="project" value="TreeGrafter"/>
</dbReference>
<dbReference type="OrthoDB" id="7067274at2"/>
<evidence type="ECO:0000256" key="6">
    <source>
        <dbReference type="SAM" id="SignalP"/>
    </source>
</evidence>
<dbReference type="PANTHER" id="PTHR38782">
    <property type="match status" value="1"/>
</dbReference>
<name>A0A4R1BPH7_9PROT</name>
<feature type="chain" id="PRO_5020496492" description="Transcriptional regulator" evidence="6">
    <location>
        <begin position="18"/>
        <end position="310"/>
    </location>
</feature>
<dbReference type="CDD" id="cd16327">
    <property type="entry name" value="RseB"/>
    <property type="match status" value="1"/>
</dbReference>
<comment type="similarity">
    <text evidence="2">Belongs to the RseB family.</text>
</comment>
<keyword evidence="10" id="KW-1185">Reference proteome</keyword>
<evidence type="ECO:0000313" key="9">
    <source>
        <dbReference type="EMBL" id="TCJ19520.1"/>
    </source>
</evidence>
<feature type="domain" description="MucB/RseB N-terminal" evidence="7">
    <location>
        <begin position="27"/>
        <end position="200"/>
    </location>
</feature>
<evidence type="ECO:0000256" key="4">
    <source>
        <dbReference type="ARBA" id="ARBA00022764"/>
    </source>
</evidence>
<dbReference type="Gene3D" id="3.30.200.100">
    <property type="entry name" value="MucB/RseB, C-terminal domain"/>
    <property type="match status" value="1"/>
</dbReference>
<dbReference type="Pfam" id="PF03888">
    <property type="entry name" value="MucB_RseB"/>
    <property type="match status" value="1"/>
</dbReference>
<keyword evidence="3 6" id="KW-0732">Signal</keyword>
<comment type="subcellular location">
    <subcellularLocation>
        <location evidence="1">Periplasm</location>
    </subcellularLocation>
</comment>
<dbReference type="Gene3D" id="2.50.20.10">
    <property type="entry name" value="Lipoprotein localisation LolA/LolB/LppX"/>
    <property type="match status" value="1"/>
</dbReference>
<dbReference type="PANTHER" id="PTHR38782:SF1">
    <property type="entry name" value="SIGMA-E FACTOR REGULATORY PROTEIN RSEB"/>
    <property type="match status" value="1"/>
</dbReference>
<evidence type="ECO:0000256" key="5">
    <source>
        <dbReference type="SAM" id="MobiDB-lite"/>
    </source>
</evidence>
<evidence type="ECO:0000259" key="8">
    <source>
        <dbReference type="Pfam" id="PF17188"/>
    </source>
</evidence>
<evidence type="ECO:0000313" key="10">
    <source>
        <dbReference type="Proteomes" id="UP000295443"/>
    </source>
</evidence>
<dbReference type="GO" id="GO:0045152">
    <property type="term" value="F:antisigma factor binding"/>
    <property type="evidence" value="ECO:0007669"/>
    <property type="project" value="TreeGrafter"/>
</dbReference>
<gene>
    <name evidence="9" type="ORF">EZJ19_01395</name>
</gene>
<protein>
    <recommendedName>
        <fullName evidence="11">Transcriptional regulator</fullName>
    </recommendedName>
</protein>
<dbReference type="AlphaFoldDB" id="A0A4R1BPH7"/>
<dbReference type="InterPro" id="IPR033436">
    <property type="entry name" value="MucB/RseB_C"/>
</dbReference>
<dbReference type="InterPro" id="IPR005588">
    <property type="entry name" value="MucB_RseB"/>
</dbReference>
<dbReference type="RefSeq" id="WP_131444516.1">
    <property type="nucleotide sequence ID" value="NZ_SJZB01000007.1"/>
</dbReference>
<evidence type="ECO:0000259" key="7">
    <source>
        <dbReference type="Pfam" id="PF03888"/>
    </source>
</evidence>
<feature type="region of interest" description="Disordered" evidence="5">
    <location>
        <begin position="188"/>
        <end position="208"/>
    </location>
</feature>
<evidence type="ECO:0008006" key="11">
    <source>
        <dbReference type="Google" id="ProtNLM"/>
    </source>
</evidence>
<dbReference type="InterPro" id="IPR033434">
    <property type="entry name" value="MucB/RseB_N"/>
</dbReference>
<dbReference type="EMBL" id="SJZB01000007">
    <property type="protein sequence ID" value="TCJ19520.1"/>
    <property type="molecule type" value="Genomic_DNA"/>
</dbReference>
<dbReference type="Proteomes" id="UP000295443">
    <property type="component" value="Unassembled WGS sequence"/>
</dbReference>
<feature type="signal peptide" evidence="6">
    <location>
        <begin position="1"/>
        <end position="17"/>
    </location>
</feature>
<reference evidence="9 10" key="1">
    <citation type="submission" date="2019-03" db="EMBL/GenBank/DDBJ databases">
        <title>Genome sequence of Thiobacillaceae bacterium LSR1, a sulfur-oxidizing bacterium isolated from freshwater sediment.</title>
        <authorList>
            <person name="Li S."/>
        </authorList>
    </citation>
    <scope>NUCLEOTIDE SEQUENCE [LARGE SCALE GENOMIC DNA]</scope>
    <source>
        <strain evidence="9 10">LSR1</strain>
    </source>
</reference>
<keyword evidence="4" id="KW-0574">Periplasm</keyword>
<sequence>MIYALVLAAALAAPAWAGTEVPDAEGASWLQRISDASRKLPYEGIFVMQMGDRMKTIQVENHSSGLTSTSRLVVLDGKQREIRCYRNESVTLVWDAKGQRLERRLGSRHFPDLLPEKTAKLIDNYSVRLGDLDRVAGQECRTVELVPRDRYRWGYQLCADQLTGLPLKAVMVDGAGHTLVQYAFTSVRTGGQSKPEPEPPAVAPSDDLRPLDTGAIAVRFLPPGFIKEVAIKRKLPNRNGEVEHWVFSDGLSHISMFVEPAPKNLISIRGQSTHGMMNMLTRKLGPYQVTVLGDAPWPAVEAVATNLAVR</sequence>